<dbReference type="RefSeq" id="WP_002709488.1">
    <property type="nucleotide sequence ID" value="NZ_JH651384.1"/>
</dbReference>
<name>A0A656HF84_THINJ</name>
<dbReference type="AlphaFoldDB" id="A0A656HF84"/>
<dbReference type="Proteomes" id="UP000005317">
    <property type="component" value="Unassembled WGS sequence"/>
</dbReference>
<accession>A0A656HF84</accession>
<gene>
    <name evidence="1" type="ORF">Thini_3062</name>
</gene>
<organism evidence="1 2">
    <name type="scientific">Thiothrix nivea (strain ATCC 35100 / DSM 5205 / JP2)</name>
    <dbReference type="NCBI Taxonomy" id="870187"/>
    <lineage>
        <taxon>Bacteria</taxon>
        <taxon>Pseudomonadati</taxon>
        <taxon>Pseudomonadota</taxon>
        <taxon>Gammaproteobacteria</taxon>
        <taxon>Thiotrichales</taxon>
        <taxon>Thiotrichaceae</taxon>
        <taxon>Thiothrix</taxon>
    </lineage>
</organism>
<dbReference type="PANTHER" id="PTHR36931:SF1">
    <property type="entry name" value="UPF0153 PROTEIN YEIW"/>
    <property type="match status" value="1"/>
</dbReference>
<keyword evidence="2" id="KW-1185">Reference proteome</keyword>
<dbReference type="PANTHER" id="PTHR36931">
    <property type="entry name" value="UPF0153 PROTEIN YEIW"/>
    <property type="match status" value="1"/>
</dbReference>
<evidence type="ECO:0008006" key="3">
    <source>
        <dbReference type="Google" id="ProtNLM"/>
    </source>
</evidence>
<evidence type="ECO:0000313" key="2">
    <source>
        <dbReference type="Proteomes" id="UP000005317"/>
    </source>
</evidence>
<dbReference type="EMBL" id="JH651384">
    <property type="protein sequence ID" value="EIJ35588.1"/>
    <property type="molecule type" value="Genomic_DNA"/>
</dbReference>
<dbReference type="InterPro" id="IPR052572">
    <property type="entry name" value="UPF0153_domain"/>
</dbReference>
<sequence length="86" mass="9401">MDMDCRPGCAACCIAPSISTPIPKHQAGKPAGEPCLHLLPDLRCELFGQESRPKVCNSLRPNVEMCGTERIHALNFLQQLEADTKP</sequence>
<proteinExistence type="predicted"/>
<protein>
    <recommendedName>
        <fullName evidence="3">Zinc/iron-chelating domain-containing protein</fullName>
    </recommendedName>
</protein>
<reference evidence="2" key="1">
    <citation type="journal article" date="2011" name="Stand. Genomic Sci.">
        <title>Genome sequence of the filamentous, gliding Thiothrix nivea neotype strain (JP2(T)).</title>
        <authorList>
            <person name="Lapidus A."/>
            <person name="Nolan M."/>
            <person name="Lucas S."/>
            <person name="Glavina Del Rio T."/>
            <person name="Tice H."/>
            <person name="Cheng J.F."/>
            <person name="Tapia R."/>
            <person name="Han C."/>
            <person name="Goodwin L."/>
            <person name="Pitluck S."/>
            <person name="Liolios K."/>
            <person name="Pagani I."/>
            <person name="Ivanova N."/>
            <person name="Huntemann M."/>
            <person name="Mavromatis K."/>
            <person name="Mikhailova N."/>
            <person name="Pati A."/>
            <person name="Chen A."/>
            <person name="Palaniappan K."/>
            <person name="Land M."/>
            <person name="Brambilla E.M."/>
            <person name="Rohde M."/>
            <person name="Abt B."/>
            <person name="Verbarg S."/>
            <person name="Goker M."/>
            <person name="Bristow J."/>
            <person name="Eisen J.A."/>
            <person name="Markowitz V."/>
            <person name="Hugenholtz P."/>
            <person name="Kyrpides N.C."/>
            <person name="Klenk H.P."/>
            <person name="Woyke T."/>
        </authorList>
    </citation>
    <scope>NUCLEOTIDE SEQUENCE [LARGE SCALE GENOMIC DNA]</scope>
    <source>
        <strain evidence="2">ATCC 35100 / DSM 5205 / JP2</strain>
    </source>
</reference>
<evidence type="ECO:0000313" key="1">
    <source>
        <dbReference type="EMBL" id="EIJ35588.1"/>
    </source>
</evidence>